<organism evidence="1 2">
    <name type="scientific">Vibrio brasiliensis LMG 20546</name>
    <dbReference type="NCBI Taxonomy" id="945543"/>
    <lineage>
        <taxon>Bacteria</taxon>
        <taxon>Pseudomonadati</taxon>
        <taxon>Pseudomonadota</taxon>
        <taxon>Gammaproteobacteria</taxon>
        <taxon>Vibrionales</taxon>
        <taxon>Vibrionaceae</taxon>
        <taxon>Vibrio</taxon>
        <taxon>Vibrio oreintalis group</taxon>
    </lineage>
</organism>
<dbReference type="eggNOG" id="ENOG50332YU">
    <property type="taxonomic scope" value="Bacteria"/>
</dbReference>
<accession>E8LZQ0</accession>
<comment type="caution">
    <text evidence="1">The sequence shown here is derived from an EMBL/GenBank/DDBJ whole genome shotgun (WGS) entry which is preliminary data.</text>
</comment>
<reference evidence="1 2" key="1">
    <citation type="journal article" date="2012" name="Int. J. Syst. Evol. Microbiol.">
        <title>Vibrio caribbeanicus sp. nov., isolated from the marine sponge Scleritoderma cyanea.</title>
        <authorList>
            <person name="Hoffmann M."/>
            <person name="Monday S.R."/>
            <person name="Allard M.W."/>
            <person name="Strain E.A."/>
            <person name="Whittaker P."/>
            <person name="Naum M."/>
            <person name="McCarthy P.J."/>
            <person name="Lopez J.V."/>
            <person name="Fischer M."/>
            <person name="Brown E.W."/>
        </authorList>
    </citation>
    <scope>NUCLEOTIDE SEQUENCE [LARGE SCALE GENOMIC DNA]</scope>
    <source>
        <strain evidence="1 2">LMG 20546</strain>
    </source>
</reference>
<gene>
    <name evidence="1" type="ORF">VIBR0546_20600</name>
</gene>
<protein>
    <submittedName>
        <fullName evidence="1">Uncharacterized protein</fullName>
    </submittedName>
</protein>
<dbReference type="EMBL" id="AEVS01000106">
    <property type="protein sequence ID" value="EGA63833.1"/>
    <property type="molecule type" value="Genomic_DNA"/>
</dbReference>
<dbReference type="AlphaFoldDB" id="E8LZQ0"/>
<name>E8LZQ0_9VIBR</name>
<dbReference type="Proteomes" id="UP000004371">
    <property type="component" value="Unassembled WGS sequence"/>
</dbReference>
<proteinExistence type="predicted"/>
<evidence type="ECO:0000313" key="1">
    <source>
        <dbReference type="EMBL" id="EGA63833.1"/>
    </source>
</evidence>
<keyword evidence="2" id="KW-1185">Reference proteome</keyword>
<evidence type="ECO:0000313" key="2">
    <source>
        <dbReference type="Proteomes" id="UP000004371"/>
    </source>
</evidence>
<sequence>MHNATTGCTYMPGMEHLIKLGLHSSCAAAIAHARSSFPEIKINGCYFCCNSCHTT</sequence>